<comment type="similarity">
    <text evidence="1 4">Belongs to the EXO70 family.</text>
</comment>
<comment type="subcellular location">
    <subcellularLocation>
        <location evidence="4">Bud</location>
    </subcellularLocation>
    <subcellularLocation>
        <location evidence="4">Bud neck</location>
    </subcellularLocation>
</comment>
<dbReference type="InterPro" id="IPR004140">
    <property type="entry name" value="Exo70"/>
</dbReference>
<gene>
    <name evidence="6" type="ORF">EJ06DRAFT_542407</name>
</gene>
<evidence type="ECO:0000313" key="6">
    <source>
        <dbReference type="EMBL" id="KAF2401863.1"/>
    </source>
</evidence>
<sequence length="629" mass="69861">MVAPRKAAFAEESAEVEVLFANMEKLKGLTKKIQGSLNRLETSGKSVEEAIGPIYGNTRRLQITNSNIDKVIDVIERLRAPLDQSNNEERIIRSDPRSTGISEYISSLDRATRALAGLRSSNLKSNQAAMSELSSLLRFGAKQLEDIFREILREDARPLEPLHYITKQKPFPPIPEDKVSRLRLIQSHIVASMAQTSQSPEYPTNKAYTEIRGDYLAGCLRNLAAACLSTARKTNADAIYKPGTNGIATYSVALEGLAYAEYDSLCPIFSRDDWARVCTATFRNALNEFGKTLRDLNIHIQNNLLTDCFLAFEIIDVVTNLTSRLDKRIGELKQPITDVLKPIRETAKQSLPRMLEDTRGRVQALVGLPNDGSAVPVTTEVMARLQALTTYLRPLSSVMTSMGDGGWSVISPAASTTSLPSTRSFDVGADGNELFAHYASDMLEALITSLDGRSRLLLKTGNVQGIFMANNIAIIDRMIRSSDLQPLLAGLAPKIEQWRKKAVAKTLEAWREPSGHLLDVQYTNRNTRPASGGGPIDSMSVVKSLGSKEKDAIKEKFKNFNTSFDDLVARHRSYRMEKEVRSQLARDIQAIIEPLYGRFWDRYHEIDKGKGKYVRYDKGQLAATLASLG</sequence>
<evidence type="ECO:0000259" key="5">
    <source>
        <dbReference type="Pfam" id="PF03081"/>
    </source>
</evidence>
<dbReference type="Gene3D" id="1.20.1280.170">
    <property type="entry name" value="Exocyst complex component Exo70"/>
    <property type="match status" value="1"/>
</dbReference>
<evidence type="ECO:0000256" key="3">
    <source>
        <dbReference type="ARBA" id="ARBA00022483"/>
    </source>
</evidence>
<dbReference type="GO" id="GO:0006887">
    <property type="term" value="P:exocytosis"/>
    <property type="evidence" value="ECO:0007669"/>
    <property type="project" value="UniProtKB-KW"/>
</dbReference>
<dbReference type="PANTHER" id="PTHR12542:SF41">
    <property type="entry name" value="EXOCYST COMPLEX COMPONENT 7"/>
    <property type="match status" value="1"/>
</dbReference>
<evidence type="ECO:0000313" key="7">
    <source>
        <dbReference type="Proteomes" id="UP000799640"/>
    </source>
</evidence>
<comment type="function">
    <text evidence="4">Involved in the secretory pathway as part of the exocyst complex which tethers secretory vesicles to the sites of exocytosis. Also plays a role in the assembly of the exocyst.</text>
</comment>
<dbReference type="GO" id="GO:0005935">
    <property type="term" value="C:cellular bud neck"/>
    <property type="evidence" value="ECO:0007669"/>
    <property type="project" value="UniProtKB-SubCell"/>
</dbReference>
<keyword evidence="7" id="KW-1185">Reference proteome</keyword>
<evidence type="ECO:0000256" key="4">
    <source>
        <dbReference type="RuleBase" id="RU365026"/>
    </source>
</evidence>
<keyword evidence="4" id="KW-0653">Protein transport</keyword>
<reference evidence="6" key="1">
    <citation type="journal article" date="2020" name="Stud. Mycol.">
        <title>101 Dothideomycetes genomes: a test case for predicting lifestyles and emergence of pathogens.</title>
        <authorList>
            <person name="Haridas S."/>
            <person name="Albert R."/>
            <person name="Binder M."/>
            <person name="Bloem J."/>
            <person name="Labutti K."/>
            <person name="Salamov A."/>
            <person name="Andreopoulos B."/>
            <person name="Baker S."/>
            <person name="Barry K."/>
            <person name="Bills G."/>
            <person name="Bluhm B."/>
            <person name="Cannon C."/>
            <person name="Castanera R."/>
            <person name="Culley D."/>
            <person name="Daum C."/>
            <person name="Ezra D."/>
            <person name="Gonzalez J."/>
            <person name="Henrissat B."/>
            <person name="Kuo A."/>
            <person name="Liang C."/>
            <person name="Lipzen A."/>
            <person name="Lutzoni F."/>
            <person name="Magnuson J."/>
            <person name="Mondo S."/>
            <person name="Nolan M."/>
            <person name="Ohm R."/>
            <person name="Pangilinan J."/>
            <person name="Park H.-J."/>
            <person name="Ramirez L."/>
            <person name="Alfaro M."/>
            <person name="Sun H."/>
            <person name="Tritt A."/>
            <person name="Yoshinaga Y."/>
            <person name="Zwiers L.-H."/>
            <person name="Turgeon B."/>
            <person name="Goodwin S."/>
            <person name="Spatafora J."/>
            <person name="Crous P."/>
            <person name="Grigoriev I."/>
        </authorList>
    </citation>
    <scope>NUCLEOTIDE SEQUENCE</scope>
    <source>
        <strain evidence="6">CBS 262.69</strain>
    </source>
</reference>
<dbReference type="Pfam" id="PF20669">
    <property type="entry name" value="Exo70_N"/>
    <property type="match status" value="1"/>
</dbReference>
<dbReference type="GO" id="GO:0000145">
    <property type="term" value="C:exocyst"/>
    <property type="evidence" value="ECO:0007669"/>
    <property type="project" value="InterPro"/>
</dbReference>
<dbReference type="AlphaFoldDB" id="A0A6G1I0M4"/>
<dbReference type="Proteomes" id="UP000799640">
    <property type="component" value="Unassembled WGS sequence"/>
</dbReference>
<dbReference type="InterPro" id="IPR046364">
    <property type="entry name" value="Exo70_C"/>
</dbReference>
<feature type="domain" description="Exocyst complex subunit Exo70 C-terminal" evidence="5">
    <location>
        <begin position="244"/>
        <end position="626"/>
    </location>
</feature>
<accession>A0A6G1I0M4</accession>
<keyword evidence="2 4" id="KW-0813">Transport</keyword>
<organism evidence="6 7">
    <name type="scientific">Trichodelitschia bisporula</name>
    <dbReference type="NCBI Taxonomy" id="703511"/>
    <lineage>
        <taxon>Eukaryota</taxon>
        <taxon>Fungi</taxon>
        <taxon>Dikarya</taxon>
        <taxon>Ascomycota</taxon>
        <taxon>Pezizomycotina</taxon>
        <taxon>Dothideomycetes</taxon>
        <taxon>Dothideomycetes incertae sedis</taxon>
        <taxon>Phaeotrichales</taxon>
        <taxon>Phaeotrichaceae</taxon>
        <taxon>Trichodelitschia</taxon>
    </lineage>
</organism>
<protein>
    <recommendedName>
        <fullName evidence="4">Exocyst complex protein EXO70</fullName>
    </recommendedName>
</protein>
<dbReference type="SUPFAM" id="SSF74788">
    <property type="entry name" value="Cullin repeat-like"/>
    <property type="match status" value="1"/>
</dbReference>
<evidence type="ECO:0000256" key="2">
    <source>
        <dbReference type="ARBA" id="ARBA00022448"/>
    </source>
</evidence>
<proteinExistence type="inferred from homology"/>
<dbReference type="PANTHER" id="PTHR12542">
    <property type="entry name" value="EXOCYST COMPLEX PROTEIN EXO70"/>
    <property type="match status" value="1"/>
</dbReference>
<dbReference type="GO" id="GO:0005546">
    <property type="term" value="F:phosphatidylinositol-4,5-bisphosphate binding"/>
    <property type="evidence" value="ECO:0007669"/>
    <property type="project" value="InterPro"/>
</dbReference>
<dbReference type="InterPro" id="IPR016159">
    <property type="entry name" value="Cullin_repeat-like_dom_sf"/>
</dbReference>
<dbReference type="EMBL" id="ML996692">
    <property type="protein sequence ID" value="KAF2401863.1"/>
    <property type="molecule type" value="Genomic_DNA"/>
</dbReference>
<dbReference type="OrthoDB" id="1922221at2759"/>
<dbReference type="GO" id="GO:0015031">
    <property type="term" value="P:protein transport"/>
    <property type="evidence" value="ECO:0007669"/>
    <property type="project" value="UniProtKB-KW"/>
</dbReference>
<dbReference type="Pfam" id="PF03081">
    <property type="entry name" value="Exo70_C"/>
    <property type="match status" value="1"/>
</dbReference>
<name>A0A6G1I0M4_9PEZI</name>
<keyword evidence="3 4" id="KW-0268">Exocytosis</keyword>
<evidence type="ECO:0000256" key="1">
    <source>
        <dbReference type="ARBA" id="ARBA00006756"/>
    </source>
</evidence>